<evidence type="ECO:0000313" key="2">
    <source>
        <dbReference type="EMBL" id="KDQ30508.1"/>
    </source>
</evidence>
<proteinExistence type="predicted"/>
<name>A0A067NR05_PLEO1</name>
<evidence type="ECO:0000313" key="3">
    <source>
        <dbReference type="Proteomes" id="UP000027073"/>
    </source>
</evidence>
<dbReference type="OrthoDB" id="3178019at2759"/>
<feature type="compositionally biased region" description="Polar residues" evidence="1">
    <location>
        <begin position="464"/>
        <end position="501"/>
    </location>
</feature>
<reference evidence="3" key="1">
    <citation type="journal article" date="2014" name="Proc. Natl. Acad. Sci. U.S.A.">
        <title>Extensive sampling of basidiomycete genomes demonstrates inadequacy of the white-rot/brown-rot paradigm for wood decay fungi.</title>
        <authorList>
            <person name="Riley R."/>
            <person name="Salamov A.A."/>
            <person name="Brown D.W."/>
            <person name="Nagy L.G."/>
            <person name="Floudas D."/>
            <person name="Held B.W."/>
            <person name="Levasseur A."/>
            <person name="Lombard V."/>
            <person name="Morin E."/>
            <person name="Otillar R."/>
            <person name="Lindquist E.A."/>
            <person name="Sun H."/>
            <person name="LaButti K.M."/>
            <person name="Schmutz J."/>
            <person name="Jabbour D."/>
            <person name="Luo H."/>
            <person name="Baker S.E."/>
            <person name="Pisabarro A.G."/>
            <person name="Walton J.D."/>
            <person name="Blanchette R.A."/>
            <person name="Henrissat B."/>
            <person name="Martin F."/>
            <person name="Cullen D."/>
            <person name="Hibbett D.S."/>
            <person name="Grigoriev I.V."/>
        </authorList>
    </citation>
    <scope>NUCLEOTIDE SEQUENCE [LARGE SCALE GENOMIC DNA]</scope>
    <source>
        <strain evidence="3">PC15</strain>
    </source>
</reference>
<dbReference type="Proteomes" id="UP000027073">
    <property type="component" value="Unassembled WGS sequence"/>
</dbReference>
<protein>
    <submittedName>
        <fullName evidence="2">Uncharacterized protein</fullName>
    </submittedName>
</protein>
<dbReference type="AlphaFoldDB" id="A0A067NR05"/>
<organism evidence="2 3">
    <name type="scientific">Pleurotus ostreatus (strain PC15)</name>
    <name type="common">Oyster mushroom</name>
    <dbReference type="NCBI Taxonomy" id="1137138"/>
    <lineage>
        <taxon>Eukaryota</taxon>
        <taxon>Fungi</taxon>
        <taxon>Dikarya</taxon>
        <taxon>Basidiomycota</taxon>
        <taxon>Agaricomycotina</taxon>
        <taxon>Agaricomycetes</taxon>
        <taxon>Agaricomycetidae</taxon>
        <taxon>Agaricales</taxon>
        <taxon>Pleurotineae</taxon>
        <taxon>Pleurotaceae</taxon>
        <taxon>Pleurotus</taxon>
    </lineage>
</organism>
<feature type="region of interest" description="Disordered" evidence="1">
    <location>
        <begin position="445"/>
        <end position="520"/>
    </location>
</feature>
<evidence type="ECO:0000256" key="1">
    <source>
        <dbReference type="SAM" id="MobiDB-lite"/>
    </source>
</evidence>
<dbReference type="EMBL" id="KL198006">
    <property type="protein sequence ID" value="KDQ30508.1"/>
    <property type="molecule type" value="Genomic_DNA"/>
</dbReference>
<feature type="compositionally biased region" description="Low complexity" evidence="1">
    <location>
        <begin position="502"/>
        <end position="516"/>
    </location>
</feature>
<dbReference type="VEuPathDB" id="FungiDB:PLEOSDRAFT_172952"/>
<dbReference type="InParanoid" id="A0A067NR05"/>
<gene>
    <name evidence="2" type="ORF">PLEOSDRAFT_172952</name>
</gene>
<accession>A0A067NR05</accession>
<dbReference type="HOGENOM" id="CLU_387836_0_0_1"/>
<sequence length="712" mass="74761">MALTSPSFFPALGRKTSVLVPVNNGGVVHLRFTVTVDPEEYRELERQNAQLQLWSDIPALGAGRPAGQWGEISFQREEGVPTGTVEGSEGVVRFNAKSSGTSTAGETSNNKTVTLSLNTTIQLSGASTLDVAGTWQYSFTYRLASSSGEVTWLGGYGQDGVLVLSSNPRLAAQSDGTLLQVSGSWSALDGTDDSASSRTFARDIGTGEQHNDLEVLRLGKASTYSLLGISKNGSLNSARNIEDAAILLAIPHPAPEILVTPTLLLAASTDAHLSMISADNIVSASGSGTIRLAFIDTHCPNASINQAIQDAIAWGSSSARILSPESDRVTSLILASGESTTPAQVATIPRSGVPEDVAIPVQTLTSLLPKDTQQFAIVSVEARTAGIYSAASGGIHTVVVSTGPEGAELVLSPSYDLLGPAETPHDPSLLVSFLTAHSLAFSAPSEDGADVLPTPPPSPPHRAVNTSDPVDPLTPSTSGSTQFSDLTTSISNSSDVSCTTASSGSTIPRSNSSSNSERALIPQLGMRRNRGMVIACMGLFVHMAKVFIGSIFCRVFYLLFGSGAGARAGKTQKMGNGRSKLTEKADERTALLPKETGTPSPVTLRMEKEKPVVSEPPAVEEHIVGNTSTKTVSTARSRFEYTFDLPAGKATLLIQDKSLALQLWKDVSILVDGKTAVPNVEATLDDSASAGDLKIMTFELERSARVKVYMNC</sequence>